<evidence type="ECO:0000313" key="8">
    <source>
        <dbReference type="Proteomes" id="UP001596270"/>
    </source>
</evidence>
<reference evidence="8" key="1">
    <citation type="journal article" date="2019" name="Int. J. Syst. Evol. Microbiol.">
        <title>The Global Catalogue of Microorganisms (GCM) 10K type strain sequencing project: providing services to taxonomists for standard genome sequencing and annotation.</title>
        <authorList>
            <consortium name="The Broad Institute Genomics Platform"/>
            <consortium name="The Broad Institute Genome Sequencing Center for Infectious Disease"/>
            <person name="Wu L."/>
            <person name="Ma J."/>
        </authorList>
    </citation>
    <scope>NUCLEOTIDE SEQUENCE [LARGE SCALE GENOMIC DNA]</scope>
    <source>
        <strain evidence="8">CCUG 39402</strain>
    </source>
</reference>
<comment type="similarity">
    <text evidence="2">Belongs to the RdgC family.</text>
</comment>
<dbReference type="RefSeq" id="WP_371437892.1">
    <property type="nucleotide sequence ID" value="NZ_JBHSRS010000013.1"/>
</dbReference>
<keyword evidence="8" id="KW-1185">Reference proteome</keyword>
<comment type="caution">
    <text evidence="7">The sequence shown here is derived from an EMBL/GenBank/DDBJ whole genome shotgun (WGS) entry which is preliminary data.</text>
</comment>
<dbReference type="Pfam" id="PF04381">
    <property type="entry name" value="RdgC"/>
    <property type="match status" value="1"/>
</dbReference>
<evidence type="ECO:0000256" key="2">
    <source>
        <dbReference type="ARBA" id="ARBA00008657"/>
    </source>
</evidence>
<evidence type="ECO:0000256" key="4">
    <source>
        <dbReference type="ARBA" id="ARBA00022490"/>
    </source>
</evidence>
<sequence>MFKTATFFRIAEDFVLPPVEALEEALQKAQFLPCGATQPESSGWVPPRGNKSTVLVEAVGRQAIMRLCTERRPLPASAVKAAVEERIERYKQETGYERVSSKVKKEIKEEAILDLLPRAFTKKSATTLWIDPVNKILAVDSGSLAGADKVVSALVEALSEIQSSGPGIMARPVQTAMSAATAMAHWLSSRDAPVGFTVDRDCELKMPDDQKSTVRYSRHTLEIDEVAQHIASGKVPTQLAMTWNDRVSFVLTDMSQVKKIKLLDVVLDGVQDKGKDDDGFDTDAAIVTGELSALIPDLLEALGGEMVGGESTPQTEAPPGSSMDTGKKPFIES</sequence>
<evidence type="ECO:0000313" key="7">
    <source>
        <dbReference type="EMBL" id="MFC6280461.1"/>
    </source>
</evidence>
<comment type="subcellular location">
    <subcellularLocation>
        <location evidence="1">Cytoplasm</location>
        <location evidence="1">Nucleoid</location>
    </subcellularLocation>
</comment>
<gene>
    <name evidence="7" type="ORF">ACFQND_04375</name>
</gene>
<keyword evidence="5" id="KW-0233">DNA recombination</keyword>
<dbReference type="PANTHER" id="PTHR38103:SF1">
    <property type="entry name" value="RECOMBINATION-ASSOCIATED PROTEIN RDGC"/>
    <property type="match status" value="1"/>
</dbReference>
<dbReference type="Proteomes" id="UP001596270">
    <property type="component" value="Unassembled WGS sequence"/>
</dbReference>
<dbReference type="NCBIfam" id="NF001463">
    <property type="entry name" value="PRK00321.1-4"/>
    <property type="match status" value="1"/>
</dbReference>
<accession>A0ABW1TVE7</accession>
<keyword evidence="4" id="KW-0963">Cytoplasm</keyword>
<proteinExistence type="inferred from homology"/>
<protein>
    <recommendedName>
        <fullName evidence="3">Recombination-associated protein RdgC</fullName>
    </recommendedName>
</protein>
<evidence type="ECO:0000256" key="5">
    <source>
        <dbReference type="ARBA" id="ARBA00023172"/>
    </source>
</evidence>
<evidence type="ECO:0000256" key="1">
    <source>
        <dbReference type="ARBA" id="ARBA00004453"/>
    </source>
</evidence>
<name>A0ABW1TVE7_9BURK</name>
<dbReference type="EMBL" id="JBHSRS010000013">
    <property type="protein sequence ID" value="MFC6280461.1"/>
    <property type="molecule type" value="Genomic_DNA"/>
</dbReference>
<dbReference type="NCBIfam" id="NF001464">
    <property type="entry name" value="PRK00321.1-5"/>
    <property type="match status" value="1"/>
</dbReference>
<evidence type="ECO:0000256" key="3">
    <source>
        <dbReference type="ARBA" id="ARBA00022296"/>
    </source>
</evidence>
<organism evidence="7 8">
    <name type="scientific">Polaromonas aquatica</name>
    <dbReference type="NCBI Taxonomy" id="332657"/>
    <lineage>
        <taxon>Bacteria</taxon>
        <taxon>Pseudomonadati</taxon>
        <taxon>Pseudomonadota</taxon>
        <taxon>Betaproteobacteria</taxon>
        <taxon>Burkholderiales</taxon>
        <taxon>Comamonadaceae</taxon>
        <taxon>Polaromonas</taxon>
    </lineage>
</organism>
<feature type="region of interest" description="Disordered" evidence="6">
    <location>
        <begin position="305"/>
        <end position="333"/>
    </location>
</feature>
<evidence type="ECO:0000256" key="6">
    <source>
        <dbReference type="SAM" id="MobiDB-lite"/>
    </source>
</evidence>
<dbReference type="PANTHER" id="PTHR38103">
    <property type="entry name" value="RECOMBINATION-ASSOCIATED PROTEIN RDGC"/>
    <property type="match status" value="1"/>
</dbReference>
<dbReference type="InterPro" id="IPR007476">
    <property type="entry name" value="RdgC"/>
</dbReference>